<name>A0A5J4VB61_9EUKA</name>
<evidence type="ECO:0000313" key="2">
    <source>
        <dbReference type="EMBL" id="KAA6379818.1"/>
    </source>
</evidence>
<comment type="caution">
    <text evidence="2">The sequence shown here is derived from an EMBL/GenBank/DDBJ whole genome shotgun (WGS) entry which is preliminary data.</text>
</comment>
<reference evidence="2 3" key="1">
    <citation type="submission" date="2019-03" db="EMBL/GenBank/DDBJ databases">
        <title>Single cell metagenomics reveals metabolic interactions within the superorganism composed of flagellate Streblomastix strix and complex community of Bacteroidetes bacteria on its surface.</title>
        <authorList>
            <person name="Treitli S.C."/>
            <person name="Kolisko M."/>
            <person name="Husnik F."/>
            <person name="Keeling P."/>
            <person name="Hampl V."/>
        </authorList>
    </citation>
    <scope>NUCLEOTIDE SEQUENCE [LARGE SCALE GENOMIC DNA]</scope>
    <source>
        <strain evidence="2">ST1C</strain>
    </source>
</reference>
<dbReference type="AlphaFoldDB" id="A0A5J4VB61"/>
<proteinExistence type="predicted"/>
<organism evidence="2 3">
    <name type="scientific">Streblomastix strix</name>
    <dbReference type="NCBI Taxonomy" id="222440"/>
    <lineage>
        <taxon>Eukaryota</taxon>
        <taxon>Metamonada</taxon>
        <taxon>Preaxostyla</taxon>
        <taxon>Oxymonadida</taxon>
        <taxon>Streblomastigidae</taxon>
        <taxon>Streblomastix</taxon>
    </lineage>
</organism>
<evidence type="ECO:0000256" key="1">
    <source>
        <dbReference type="SAM" id="MobiDB-lite"/>
    </source>
</evidence>
<protein>
    <submittedName>
        <fullName evidence="2">Uncharacterized protein</fullName>
    </submittedName>
</protein>
<accession>A0A5J4VB61</accession>
<gene>
    <name evidence="2" type="ORF">EZS28_024656</name>
</gene>
<feature type="region of interest" description="Disordered" evidence="1">
    <location>
        <begin position="195"/>
        <end position="221"/>
    </location>
</feature>
<evidence type="ECO:0000313" key="3">
    <source>
        <dbReference type="Proteomes" id="UP000324800"/>
    </source>
</evidence>
<dbReference type="Proteomes" id="UP000324800">
    <property type="component" value="Unassembled WGS sequence"/>
</dbReference>
<dbReference type="EMBL" id="SNRW01008255">
    <property type="protein sequence ID" value="KAA6379818.1"/>
    <property type="molecule type" value="Genomic_DNA"/>
</dbReference>
<sequence>MGFFSKIANFGSKILGGVKRAAQWIAPTLHKVLSTVAGPVGMIHPGIGDSLGAGANLAEAVDRLYSKCDGIPQDEQIQNEDYQLFIDSNNALDYAANNQIVDGQASDFALKIAADDIQNLPNSADGDFAFSAESGTVWMYSNEWYNSGDIVLDQVTPASDSVPLVDSAIGAAGIKNGYARGDHQHPLQVSSVLPSADTAEGEAGTANTYSRSDHTHHVNLSNDVPLKDSATGTAGRSNIYASAAHQHLLNVDPSAANVPLVNATAAAVGTSDFYCRNDHVHLQQLTYDADEQTLTFKCKATQGNIQINPTATGYDDGLKIFRTKESTGGSSHILGCSRTSNTGAIAGQWQIFSTPSYYVNNPLGLTISLAADSSDTNRGLCISADGNTLTFNGYVIAGGSVNYSQGKSILKGTNSTGTDGGFYTNVTTVF</sequence>